<dbReference type="SUPFAM" id="SSF52218">
    <property type="entry name" value="Flavoproteins"/>
    <property type="match status" value="1"/>
</dbReference>
<dbReference type="InterPro" id="IPR005025">
    <property type="entry name" value="FMN_Rdtase-like_dom"/>
</dbReference>
<dbReference type="Gene3D" id="3.40.50.360">
    <property type="match status" value="1"/>
</dbReference>
<feature type="domain" description="NADPH-dependent FMN reductase-like" evidence="3">
    <location>
        <begin position="9"/>
        <end position="127"/>
    </location>
</feature>
<evidence type="ECO:0000256" key="2">
    <source>
        <dbReference type="ARBA" id="ARBA00022643"/>
    </source>
</evidence>
<dbReference type="PANTHER" id="PTHR43278">
    <property type="entry name" value="NAD(P)H-DEPENDENT FMN-CONTAINING OXIDOREDUCTASE YWQN-RELATED"/>
    <property type="match status" value="1"/>
</dbReference>
<dbReference type="RefSeq" id="WP_009182518.1">
    <property type="nucleotide sequence ID" value="NZ_CM001368.1"/>
</dbReference>
<accession>G7Q9Q2</accession>
<dbReference type="Pfam" id="PF03358">
    <property type="entry name" value="FMN_red"/>
    <property type="match status" value="1"/>
</dbReference>
<dbReference type="Proteomes" id="UP000004662">
    <property type="component" value="Chromosome"/>
</dbReference>
<organism evidence="4 5">
    <name type="scientific">Solidesulfovibrio carbinoliphilus subsp. oakridgensis</name>
    <dbReference type="NCBI Taxonomy" id="694327"/>
    <lineage>
        <taxon>Bacteria</taxon>
        <taxon>Pseudomonadati</taxon>
        <taxon>Thermodesulfobacteriota</taxon>
        <taxon>Desulfovibrionia</taxon>
        <taxon>Desulfovibrionales</taxon>
        <taxon>Desulfovibrionaceae</taxon>
        <taxon>Solidesulfovibrio</taxon>
    </lineage>
</organism>
<dbReference type="GO" id="GO:0016491">
    <property type="term" value="F:oxidoreductase activity"/>
    <property type="evidence" value="ECO:0007669"/>
    <property type="project" value="InterPro"/>
</dbReference>
<keyword evidence="2" id="KW-0288">FMN</keyword>
<protein>
    <submittedName>
        <fullName evidence="4">NADPH-dependent FMN reductase</fullName>
    </submittedName>
</protein>
<dbReference type="OrthoDB" id="9805976at2"/>
<dbReference type="HOGENOM" id="CLU_050993_4_1_7"/>
<dbReference type="AlphaFoldDB" id="G7Q9Q2"/>
<name>G7Q9Q2_9BACT</name>
<sequence>MTAGAGPGVVFLCGPRSGGNSDAAGLAFARGLARAGREAEIVRLRDHTVAPCRGCGACARPGHRCPLARPGDAAEALFEKLRATPVAAFAAPIYFYHVPALFKALIDRAQRHYEIRLAAEAAAPPVATPPARAAHVLLVAGRPRGERLFEGALLTLKYFLWPFHLRPAEPCLLRGLDAPGDLAADAGATARVEAYGEDAGRGT</sequence>
<dbReference type="InterPro" id="IPR029039">
    <property type="entry name" value="Flavoprotein-like_sf"/>
</dbReference>
<keyword evidence="1" id="KW-0285">Flavoprotein</keyword>
<dbReference type="STRING" id="694327.DFW101_3168"/>
<reference evidence="5" key="1">
    <citation type="journal article" date="2015" name="Genome Announc.">
        <title>High-Quality Draft Genome Sequence of Desulfovibrio carbinoliphilus FW-101-2B, an Organic Acid-Oxidizing Sulfate-Reducing Bacterium Isolated from Uranium(VI)-Contaminated Groundwater.</title>
        <authorList>
            <person name="Ramsay B.D."/>
            <person name="Hwang C."/>
            <person name="Woo H.L."/>
            <person name="Carroll S.L."/>
            <person name="Lucas S."/>
            <person name="Han J."/>
            <person name="Lapidus A.L."/>
            <person name="Cheng J.F."/>
            <person name="Goodwin L.A."/>
            <person name="Pitluck S."/>
            <person name="Peters L."/>
            <person name="Chertkov O."/>
            <person name="Held B."/>
            <person name="Detter J.C."/>
            <person name="Han C.S."/>
            <person name="Tapia R."/>
            <person name="Land M.L."/>
            <person name="Hauser L.J."/>
            <person name="Kyrpides N.C."/>
            <person name="Ivanova N.N."/>
            <person name="Mikhailova N."/>
            <person name="Pagani I."/>
            <person name="Woyke T."/>
            <person name="Arkin A.P."/>
            <person name="Dehal P."/>
            <person name="Chivian D."/>
            <person name="Criddle C.S."/>
            <person name="Wu W."/>
            <person name="Chakraborty R."/>
            <person name="Hazen T.C."/>
            <person name="Fields M.W."/>
        </authorList>
    </citation>
    <scope>NUCLEOTIDE SEQUENCE [LARGE SCALE GENOMIC DNA]</scope>
    <source>
        <strain evidence="5">FW-101-2B</strain>
    </source>
</reference>
<dbReference type="InterPro" id="IPR051796">
    <property type="entry name" value="ISF_SsuE-like"/>
</dbReference>
<dbReference type="PANTHER" id="PTHR43278:SF4">
    <property type="entry name" value="NAD(P)H-DEPENDENT FMN-CONTAINING OXIDOREDUCTASE YWQN-RELATED"/>
    <property type="match status" value="1"/>
</dbReference>
<gene>
    <name evidence="4" type="ORF">DFW101_3168</name>
</gene>
<dbReference type="EMBL" id="CM001368">
    <property type="protein sequence ID" value="EHJ49168.1"/>
    <property type="molecule type" value="Genomic_DNA"/>
</dbReference>
<evidence type="ECO:0000259" key="3">
    <source>
        <dbReference type="Pfam" id="PF03358"/>
    </source>
</evidence>
<dbReference type="eggNOG" id="COG0655">
    <property type="taxonomic scope" value="Bacteria"/>
</dbReference>
<evidence type="ECO:0000256" key="1">
    <source>
        <dbReference type="ARBA" id="ARBA00022630"/>
    </source>
</evidence>
<keyword evidence="5" id="KW-1185">Reference proteome</keyword>
<evidence type="ECO:0000313" key="4">
    <source>
        <dbReference type="EMBL" id="EHJ49168.1"/>
    </source>
</evidence>
<proteinExistence type="predicted"/>
<evidence type="ECO:0000313" key="5">
    <source>
        <dbReference type="Proteomes" id="UP000004662"/>
    </source>
</evidence>